<name>A0A2T0BDG0_9CLOT</name>
<accession>A0A2T0BDG0</accession>
<comment type="cofactor">
    <cofactor evidence="1">
        <name>Mg(2+)</name>
        <dbReference type="ChEBI" id="CHEBI:18420"/>
    </cofactor>
</comment>
<dbReference type="SFLD" id="SFLDS00003">
    <property type="entry name" value="Haloacid_Dehalogenase"/>
    <property type="match status" value="1"/>
</dbReference>
<dbReference type="InterPro" id="IPR051600">
    <property type="entry name" value="Beta-PGM-like"/>
</dbReference>
<organism evidence="6 7">
    <name type="scientific">Clostridium vincentii</name>
    <dbReference type="NCBI Taxonomy" id="52704"/>
    <lineage>
        <taxon>Bacteria</taxon>
        <taxon>Bacillati</taxon>
        <taxon>Bacillota</taxon>
        <taxon>Clostridia</taxon>
        <taxon>Eubacteriales</taxon>
        <taxon>Clostridiaceae</taxon>
        <taxon>Clostridium</taxon>
    </lineage>
</organism>
<dbReference type="RefSeq" id="WP_106060189.1">
    <property type="nucleotide sequence ID" value="NZ_PVXQ01000023.1"/>
</dbReference>
<keyword evidence="5" id="KW-0119">Carbohydrate metabolism</keyword>
<dbReference type="NCBIfam" id="TIGR01509">
    <property type="entry name" value="HAD-SF-IA-v3"/>
    <property type="match status" value="1"/>
</dbReference>
<gene>
    <name evidence="6" type="ORF">CLVI_22310</name>
</gene>
<keyword evidence="4" id="KW-0460">Magnesium</keyword>
<proteinExistence type="inferred from homology"/>
<evidence type="ECO:0000256" key="4">
    <source>
        <dbReference type="ARBA" id="ARBA00022842"/>
    </source>
</evidence>
<dbReference type="SFLD" id="SFLDG01129">
    <property type="entry name" value="C1.5:_HAD__Beta-PGM__Phosphata"/>
    <property type="match status" value="1"/>
</dbReference>
<dbReference type="InterPro" id="IPR023198">
    <property type="entry name" value="PGP-like_dom2"/>
</dbReference>
<comment type="similarity">
    <text evidence="2">Belongs to the HAD-like hydrolase superfamily. CbbY/CbbZ/Gph/YieH family.</text>
</comment>
<dbReference type="AlphaFoldDB" id="A0A2T0BDG0"/>
<evidence type="ECO:0000313" key="6">
    <source>
        <dbReference type="EMBL" id="PRR81885.1"/>
    </source>
</evidence>
<dbReference type="InterPro" id="IPR023214">
    <property type="entry name" value="HAD_sf"/>
</dbReference>
<dbReference type="CDD" id="cd07505">
    <property type="entry name" value="HAD_BPGM-like"/>
    <property type="match status" value="1"/>
</dbReference>
<evidence type="ECO:0000256" key="2">
    <source>
        <dbReference type="ARBA" id="ARBA00006171"/>
    </source>
</evidence>
<dbReference type="PANTHER" id="PTHR46193">
    <property type="entry name" value="6-PHOSPHOGLUCONATE PHOSPHATASE"/>
    <property type="match status" value="1"/>
</dbReference>
<keyword evidence="3" id="KW-0479">Metal-binding</keyword>
<evidence type="ECO:0000313" key="7">
    <source>
        <dbReference type="Proteomes" id="UP000239471"/>
    </source>
</evidence>
<comment type="caution">
    <text evidence="6">The sequence shown here is derived from an EMBL/GenBank/DDBJ whole genome shotgun (WGS) entry which is preliminary data.</text>
</comment>
<evidence type="ECO:0000256" key="1">
    <source>
        <dbReference type="ARBA" id="ARBA00001946"/>
    </source>
</evidence>
<dbReference type="EMBL" id="PVXQ01000023">
    <property type="protein sequence ID" value="PRR81885.1"/>
    <property type="molecule type" value="Genomic_DNA"/>
</dbReference>
<dbReference type="OrthoDB" id="9797743at2"/>
<dbReference type="Pfam" id="PF00702">
    <property type="entry name" value="Hydrolase"/>
    <property type="match status" value="1"/>
</dbReference>
<dbReference type="InterPro" id="IPR036412">
    <property type="entry name" value="HAD-like_sf"/>
</dbReference>
<dbReference type="Gene3D" id="3.40.50.1000">
    <property type="entry name" value="HAD superfamily/HAD-like"/>
    <property type="match status" value="1"/>
</dbReference>
<evidence type="ECO:0000256" key="5">
    <source>
        <dbReference type="ARBA" id="ARBA00023277"/>
    </source>
</evidence>
<keyword evidence="7" id="KW-1185">Reference proteome</keyword>
<sequence>MKYSGIIFDFNGTLFFDSDKHEEAWRIFSKKLRGNSLNEEEVEKVMHGRTNKSLIEYLLGSSIDDEKLFTLGEEKEQIYREMCIKDKANFKLAPGVIEFLDYLKKKQIPFTIATASGKTNLLFYMETLNLNKWFDLDKIVFDDGSFLGKPEPDIYLKAAAKIGIKPEDCIVVEDAVSGIESAYRANIGKIIAIGPKDKHENLKKLKGVDCVISDFKEFDRNILDINN</sequence>
<protein>
    <submittedName>
        <fullName evidence="6">Phosphorylated carbohydrates phosphatase</fullName>
        <ecNumber evidence="6">3.1.3.-</ecNumber>
    </submittedName>
</protein>
<dbReference type="PANTHER" id="PTHR46193:SF18">
    <property type="entry name" value="HEXITOL PHOSPHATASE B"/>
    <property type="match status" value="1"/>
</dbReference>
<dbReference type="GO" id="GO:0046872">
    <property type="term" value="F:metal ion binding"/>
    <property type="evidence" value="ECO:0007669"/>
    <property type="project" value="UniProtKB-KW"/>
</dbReference>
<dbReference type="SUPFAM" id="SSF56784">
    <property type="entry name" value="HAD-like"/>
    <property type="match status" value="1"/>
</dbReference>
<dbReference type="Gene3D" id="1.10.150.240">
    <property type="entry name" value="Putative phosphatase, domain 2"/>
    <property type="match status" value="1"/>
</dbReference>
<keyword evidence="6" id="KW-0378">Hydrolase</keyword>
<dbReference type="PRINTS" id="PR00413">
    <property type="entry name" value="HADHALOGNASE"/>
</dbReference>
<evidence type="ECO:0000256" key="3">
    <source>
        <dbReference type="ARBA" id="ARBA00022723"/>
    </source>
</evidence>
<dbReference type="Proteomes" id="UP000239471">
    <property type="component" value="Unassembled WGS sequence"/>
</dbReference>
<reference evidence="6 7" key="1">
    <citation type="submission" date="2018-03" db="EMBL/GenBank/DDBJ databases">
        <title>Genome sequence of Clostridium vincentii DSM 10228.</title>
        <authorList>
            <person name="Poehlein A."/>
            <person name="Daniel R."/>
        </authorList>
    </citation>
    <scope>NUCLEOTIDE SEQUENCE [LARGE SCALE GENOMIC DNA]</scope>
    <source>
        <strain evidence="6 7">DSM 10228</strain>
    </source>
</reference>
<dbReference type="InterPro" id="IPR006439">
    <property type="entry name" value="HAD-SF_hydro_IA"/>
</dbReference>
<dbReference type="EC" id="3.1.3.-" evidence="6"/>
<dbReference type="GO" id="GO:0016787">
    <property type="term" value="F:hydrolase activity"/>
    <property type="evidence" value="ECO:0007669"/>
    <property type="project" value="UniProtKB-KW"/>
</dbReference>